<comment type="caution">
    <text evidence="7">The sequence shown here is derived from an EMBL/GenBank/DDBJ whole genome shotgun (WGS) entry which is preliminary data.</text>
</comment>
<dbReference type="PANTHER" id="PTHR43004:SF19">
    <property type="entry name" value="BINDING MONOOXYGENASE, PUTATIVE (JCVI)-RELATED"/>
    <property type="match status" value="1"/>
</dbReference>
<organism evidence="7 8">
    <name type="scientific">Moniliophthora roreri</name>
    <name type="common">Frosty pod rot fungus</name>
    <name type="synonym">Monilia roreri</name>
    <dbReference type="NCBI Taxonomy" id="221103"/>
    <lineage>
        <taxon>Eukaryota</taxon>
        <taxon>Fungi</taxon>
        <taxon>Dikarya</taxon>
        <taxon>Basidiomycota</taxon>
        <taxon>Agaricomycotina</taxon>
        <taxon>Agaricomycetes</taxon>
        <taxon>Agaricomycetidae</taxon>
        <taxon>Agaricales</taxon>
        <taxon>Marasmiineae</taxon>
        <taxon>Marasmiaceae</taxon>
        <taxon>Moniliophthora</taxon>
    </lineage>
</organism>
<dbReference type="EMBL" id="LATX01001865">
    <property type="protein sequence ID" value="KTB37219.1"/>
    <property type="molecule type" value="Genomic_DNA"/>
</dbReference>
<sequence length="419" mass="46086">MSDSAKVCIVCEYLEKLDKGNTIGAHAYVTDDFSHNHNTSPGAQTASYAAGPSLSKDEHHQTHKAIHNNFQSVKVTCSAFVQDIPLDDDPQTVVDSVKESRGKVQVRAKTQFELKVKEVPFTAEYEFEGDKISTVHIMVTATINPPVLIVGAGPSGLALGLALLQNGVTVRIIDKIKGPQIGQRGAATQPRALELYGLLGVLPDILNKMGPFQKIAFHDGANLVKTWDLVSNGKPSPDIPYPDLVMIGQDQVEGVLRSHLEGHFGVKVDFGVTLKTFEQHDRGVSARVVREQDGRQVEETWETGWLVGADGAKGVIRKQLGFTYLGETRDHQRFIIGDVHILEGIDKEYSHRWGDMARNGVGLRPTESSDSLFQYIVGGTEVPHDEFLSDHNALLDHIVKATGRNDIKFGELVTIEDWR</sequence>
<evidence type="ECO:0000256" key="1">
    <source>
        <dbReference type="ARBA" id="ARBA00001974"/>
    </source>
</evidence>
<protein>
    <recommendedName>
        <fullName evidence="6">FAD-binding domain-containing protein</fullName>
    </recommendedName>
</protein>
<dbReference type="InterPro" id="IPR002938">
    <property type="entry name" value="FAD-bd"/>
</dbReference>
<name>A0A0W0FLP5_MONRR</name>
<keyword evidence="2" id="KW-0285">Flavoprotein</keyword>
<dbReference type="Proteomes" id="UP000054988">
    <property type="component" value="Unassembled WGS sequence"/>
</dbReference>
<evidence type="ECO:0000256" key="3">
    <source>
        <dbReference type="ARBA" id="ARBA00022827"/>
    </source>
</evidence>
<dbReference type="AlphaFoldDB" id="A0A0W0FLP5"/>
<dbReference type="SUPFAM" id="SSF51905">
    <property type="entry name" value="FAD/NAD(P)-binding domain"/>
    <property type="match status" value="1"/>
</dbReference>
<proteinExistence type="predicted"/>
<dbReference type="eggNOG" id="KOG3855">
    <property type="taxonomic scope" value="Eukaryota"/>
</dbReference>
<feature type="compositionally biased region" description="Polar residues" evidence="5">
    <location>
        <begin position="36"/>
        <end position="47"/>
    </location>
</feature>
<dbReference type="Pfam" id="PF01494">
    <property type="entry name" value="FAD_binding_3"/>
    <property type="match status" value="1"/>
</dbReference>
<dbReference type="InterPro" id="IPR036188">
    <property type="entry name" value="FAD/NAD-bd_sf"/>
</dbReference>
<evidence type="ECO:0000259" key="6">
    <source>
        <dbReference type="Pfam" id="PF01494"/>
    </source>
</evidence>
<dbReference type="Gene3D" id="3.30.70.2450">
    <property type="match status" value="1"/>
</dbReference>
<reference evidence="7 8" key="1">
    <citation type="submission" date="2015-12" db="EMBL/GenBank/DDBJ databases">
        <title>Draft genome sequence of Moniliophthora roreri, the causal agent of frosty pod rot of cacao.</title>
        <authorList>
            <person name="Aime M.C."/>
            <person name="Diaz-Valderrama J.R."/>
            <person name="Kijpornyongpan T."/>
            <person name="Phillips-Mora W."/>
        </authorList>
    </citation>
    <scope>NUCLEOTIDE SEQUENCE [LARGE SCALE GENOMIC DNA]</scope>
    <source>
        <strain evidence="7 8">MCA 2952</strain>
    </source>
</reference>
<keyword evidence="3" id="KW-0274">FAD</keyword>
<evidence type="ECO:0000313" key="7">
    <source>
        <dbReference type="EMBL" id="KTB37219.1"/>
    </source>
</evidence>
<feature type="region of interest" description="Disordered" evidence="5">
    <location>
        <begin position="36"/>
        <end position="62"/>
    </location>
</feature>
<comment type="cofactor">
    <cofactor evidence="1">
        <name>FAD</name>
        <dbReference type="ChEBI" id="CHEBI:57692"/>
    </cofactor>
</comment>
<dbReference type="GO" id="GO:0071949">
    <property type="term" value="F:FAD binding"/>
    <property type="evidence" value="ECO:0007669"/>
    <property type="project" value="InterPro"/>
</dbReference>
<evidence type="ECO:0000313" key="8">
    <source>
        <dbReference type="Proteomes" id="UP000054988"/>
    </source>
</evidence>
<dbReference type="PANTHER" id="PTHR43004">
    <property type="entry name" value="TRK SYSTEM POTASSIUM UPTAKE PROTEIN"/>
    <property type="match status" value="1"/>
</dbReference>
<gene>
    <name evidence="7" type="ORF">WG66_10217</name>
</gene>
<dbReference type="PRINTS" id="PR00420">
    <property type="entry name" value="RNGMNOXGNASE"/>
</dbReference>
<dbReference type="GO" id="GO:0016709">
    <property type="term" value="F:oxidoreductase activity, acting on paired donors, with incorporation or reduction of molecular oxygen, NAD(P)H as one donor, and incorporation of one atom of oxygen"/>
    <property type="evidence" value="ECO:0007669"/>
    <property type="project" value="UniProtKB-ARBA"/>
</dbReference>
<evidence type="ECO:0000256" key="2">
    <source>
        <dbReference type="ARBA" id="ARBA00022630"/>
    </source>
</evidence>
<dbReference type="InterPro" id="IPR050641">
    <property type="entry name" value="RIFMO-like"/>
</dbReference>
<dbReference type="Gene3D" id="3.50.50.60">
    <property type="entry name" value="FAD/NAD(P)-binding domain"/>
    <property type="match status" value="1"/>
</dbReference>
<keyword evidence="4" id="KW-0560">Oxidoreductase</keyword>
<accession>A0A0W0FLP5</accession>
<evidence type="ECO:0000256" key="5">
    <source>
        <dbReference type="SAM" id="MobiDB-lite"/>
    </source>
</evidence>
<feature type="domain" description="FAD-binding" evidence="6">
    <location>
        <begin position="146"/>
        <end position="369"/>
    </location>
</feature>
<evidence type="ECO:0000256" key="4">
    <source>
        <dbReference type="ARBA" id="ARBA00023002"/>
    </source>
</evidence>